<dbReference type="EMBL" id="BKCJ011089234">
    <property type="protein sequence ID" value="GFC83385.1"/>
    <property type="molecule type" value="Genomic_DNA"/>
</dbReference>
<reference evidence="2" key="1">
    <citation type="journal article" date="2019" name="Sci. Rep.">
        <title>Draft genome of Tanacetum cinerariifolium, the natural source of mosquito coil.</title>
        <authorList>
            <person name="Yamashiro T."/>
            <person name="Shiraishi A."/>
            <person name="Satake H."/>
            <person name="Nakayama K."/>
        </authorList>
    </citation>
    <scope>NUCLEOTIDE SEQUENCE</scope>
</reference>
<evidence type="ECO:0000259" key="1">
    <source>
        <dbReference type="Pfam" id="PF07727"/>
    </source>
</evidence>
<keyword evidence="2" id="KW-0548">Nucleotidyltransferase</keyword>
<sequence length="166" mass="19124">MKNKTTKKRLEVVPIIYDFPEVFPEELLGLPPSRQVEFQINLVSEAAPVARAPYRLALSEMRELSELCTEFERLMKDKFHMSSVGELTFFLGLQVKQKEDEIVISQDKYVADVLRKFNFSDVKSASTPVDMERTLVKDADGDNVDVHLYKSMIRSLMYLTTSRPDI</sequence>
<feature type="non-terminal residue" evidence="2">
    <location>
        <position position="166"/>
    </location>
</feature>
<keyword evidence="2" id="KW-0695">RNA-directed DNA polymerase</keyword>
<comment type="caution">
    <text evidence="2">The sequence shown here is derived from an EMBL/GenBank/DDBJ whole genome shotgun (WGS) entry which is preliminary data.</text>
</comment>
<dbReference type="InterPro" id="IPR043502">
    <property type="entry name" value="DNA/RNA_pol_sf"/>
</dbReference>
<gene>
    <name evidence="2" type="ORF">Tci_855355</name>
</gene>
<name>A0A699RBW9_TANCI</name>
<dbReference type="InterPro" id="IPR013103">
    <property type="entry name" value="RVT_2"/>
</dbReference>
<dbReference type="SUPFAM" id="SSF56672">
    <property type="entry name" value="DNA/RNA polymerases"/>
    <property type="match status" value="1"/>
</dbReference>
<keyword evidence="2" id="KW-0808">Transferase</keyword>
<feature type="domain" description="Reverse transcriptase Ty1/copia-type" evidence="1">
    <location>
        <begin position="68"/>
        <end position="129"/>
    </location>
</feature>
<dbReference type="Pfam" id="PF07727">
    <property type="entry name" value="RVT_2"/>
    <property type="match status" value="1"/>
</dbReference>
<accession>A0A699RBW9</accession>
<protein>
    <submittedName>
        <fullName evidence="2">Ribonuclease H-like domain, reverse transcriptase, RNA-dependent DNA polymerase</fullName>
    </submittedName>
</protein>
<organism evidence="2">
    <name type="scientific">Tanacetum cinerariifolium</name>
    <name type="common">Dalmatian daisy</name>
    <name type="synonym">Chrysanthemum cinerariifolium</name>
    <dbReference type="NCBI Taxonomy" id="118510"/>
    <lineage>
        <taxon>Eukaryota</taxon>
        <taxon>Viridiplantae</taxon>
        <taxon>Streptophyta</taxon>
        <taxon>Embryophyta</taxon>
        <taxon>Tracheophyta</taxon>
        <taxon>Spermatophyta</taxon>
        <taxon>Magnoliopsida</taxon>
        <taxon>eudicotyledons</taxon>
        <taxon>Gunneridae</taxon>
        <taxon>Pentapetalae</taxon>
        <taxon>asterids</taxon>
        <taxon>campanulids</taxon>
        <taxon>Asterales</taxon>
        <taxon>Asteraceae</taxon>
        <taxon>Asteroideae</taxon>
        <taxon>Anthemideae</taxon>
        <taxon>Anthemidinae</taxon>
        <taxon>Tanacetum</taxon>
    </lineage>
</organism>
<dbReference type="GO" id="GO:0003964">
    <property type="term" value="F:RNA-directed DNA polymerase activity"/>
    <property type="evidence" value="ECO:0007669"/>
    <property type="project" value="UniProtKB-KW"/>
</dbReference>
<proteinExistence type="predicted"/>
<evidence type="ECO:0000313" key="2">
    <source>
        <dbReference type="EMBL" id="GFC83385.1"/>
    </source>
</evidence>
<dbReference type="AlphaFoldDB" id="A0A699RBW9"/>